<dbReference type="Gene3D" id="3.20.20.140">
    <property type="entry name" value="Metal-dependent hydrolases"/>
    <property type="match status" value="1"/>
</dbReference>
<feature type="domain" description="Amidohydrolase-related" evidence="2">
    <location>
        <begin position="110"/>
        <end position="402"/>
    </location>
</feature>
<dbReference type="Pfam" id="PF04909">
    <property type="entry name" value="Amidohydro_2"/>
    <property type="match status" value="1"/>
</dbReference>
<dbReference type="PANTHER" id="PTHR21240:SF28">
    <property type="entry name" value="ISO-OROTATE DECARBOXYLASE (EUROFUNG)"/>
    <property type="match status" value="1"/>
</dbReference>
<dbReference type="EMBL" id="MZZM01000012">
    <property type="protein sequence ID" value="ORJ62713.1"/>
    <property type="molecule type" value="Genomic_DNA"/>
</dbReference>
<dbReference type="Proteomes" id="UP000193040">
    <property type="component" value="Unassembled WGS sequence"/>
</dbReference>
<evidence type="ECO:0000259" key="2">
    <source>
        <dbReference type="Pfam" id="PF04909"/>
    </source>
</evidence>
<dbReference type="InterPro" id="IPR006680">
    <property type="entry name" value="Amidohydro-rel"/>
</dbReference>
<keyword evidence="1" id="KW-0456">Lyase</keyword>
<dbReference type="GO" id="GO:0016831">
    <property type="term" value="F:carboxy-lyase activity"/>
    <property type="evidence" value="ECO:0007669"/>
    <property type="project" value="InterPro"/>
</dbReference>
<dbReference type="InterPro" id="IPR032466">
    <property type="entry name" value="Metal_Hydrolase"/>
</dbReference>
<evidence type="ECO:0000313" key="3">
    <source>
        <dbReference type="EMBL" id="ORJ62713.1"/>
    </source>
</evidence>
<keyword evidence="3" id="KW-0378">Hydrolase</keyword>
<dbReference type="GO" id="GO:0005737">
    <property type="term" value="C:cytoplasm"/>
    <property type="evidence" value="ECO:0007669"/>
    <property type="project" value="TreeGrafter"/>
</dbReference>
<dbReference type="PANTHER" id="PTHR21240">
    <property type="entry name" value="2-AMINO-3-CARBOXYLMUCONATE-6-SEMIALDEHYDE DECARBOXYLASE"/>
    <property type="match status" value="1"/>
</dbReference>
<dbReference type="GO" id="GO:0016787">
    <property type="term" value="F:hydrolase activity"/>
    <property type="evidence" value="ECO:0007669"/>
    <property type="project" value="UniProtKB-KW"/>
</dbReference>
<dbReference type="GO" id="GO:0019748">
    <property type="term" value="P:secondary metabolic process"/>
    <property type="evidence" value="ECO:0007669"/>
    <property type="project" value="TreeGrafter"/>
</dbReference>
<keyword evidence="4" id="KW-1185">Reference proteome</keyword>
<proteinExistence type="predicted"/>
<evidence type="ECO:0000313" key="4">
    <source>
        <dbReference type="Proteomes" id="UP000193040"/>
    </source>
</evidence>
<evidence type="ECO:0000256" key="1">
    <source>
        <dbReference type="ARBA" id="ARBA00023239"/>
    </source>
</evidence>
<dbReference type="AlphaFoldDB" id="A0A1X0YC99"/>
<reference evidence="3 4" key="1">
    <citation type="submission" date="2017-03" db="EMBL/GenBank/DDBJ databases">
        <title>Genomic insights into Mycobacterium simiae human colonization.</title>
        <authorList>
            <person name="Steffani J.L."/>
            <person name="Brunck M.E."/>
            <person name="Cruz E."/>
            <person name="Montiel R."/>
            <person name="Barona F."/>
        </authorList>
    </citation>
    <scope>NUCLEOTIDE SEQUENCE [LARGE SCALE GENOMIC DNA]</scope>
    <source>
        <strain evidence="3 4">MsiGto</strain>
    </source>
</reference>
<sequence>MIIFAVQEESPVPSRSLPYPVFDIDNHMYETTDALTKYLPKEHRGKVGYVEVNGRPKLVVKDRISHMIPNPTFARVARPGSAEDYFLGNNPEGLNFREFIGEAMDVIPAYQSPAPRLELMDELGLDQCVMYPTLASLIEERTTDDVVLTHAIIHALNEWMHEHWTFNYHDRIFPTPVICLPMVDEAIRELHWGLERGMKTFLVRPAPVPSRFGGSRSMGLPEFDPFWEEVVNAGIPVTMHASDSGYQKHLMEWEGGEEYLSFKPSALREVVMGHRAIEDTLAAMICHGALSRFPDLKIFCVENGSGWVRNLLEQLNTAYKIMPKEFDEHPVEVFKRNIYIHPFLEDDIKGIIDIMGEDHVMFGSDFPHPEGIGDPLSFVDRLDGVSASAKAKIMGGNAIEHLKLKVAA</sequence>
<name>A0A1X0YC99_MYCSI</name>
<protein>
    <submittedName>
        <fullName evidence="3">Amidohydrolase</fullName>
    </submittedName>
</protein>
<dbReference type="STRING" id="1784.VC42_09030"/>
<dbReference type="InterPro" id="IPR032465">
    <property type="entry name" value="ACMSD"/>
</dbReference>
<gene>
    <name evidence="3" type="ORF">B5M45_06715</name>
</gene>
<organism evidence="3 4">
    <name type="scientific">Mycobacterium simiae</name>
    <name type="common">Mycobacterium habana</name>
    <dbReference type="NCBI Taxonomy" id="1784"/>
    <lineage>
        <taxon>Bacteria</taxon>
        <taxon>Bacillati</taxon>
        <taxon>Actinomycetota</taxon>
        <taxon>Actinomycetes</taxon>
        <taxon>Mycobacteriales</taxon>
        <taxon>Mycobacteriaceae</taxon>
        <taxon>Mycobacterium</taxon>
        <taxon>Mycobacterium simiae complex</taxon>
    </lineage>
</organism>
<dbReference type="SUPFAM" id="SSF51556">
    <property type="entry name" value="Metallo-dependent hydrolases"/>
    <property type="match status" value="1"/>
</dbReference>
<accession>A0A1X0YC99</accession>
<comment type="caution">
    <text evidence="3">The sequence shown here is derived from an EMBL/GenBank/DDBJ whole genome shotgun (WGS) entry which is preliminary data.</text>
</comment>